<feature type="domain" description="Ferritin/DPS" evidence="4">
    <location>
        <begin position="18"/>
        <end position="153"/>
    </location>
</feature>
<dbReference type="PROSITE" id="PS00818">
    <property type="entry name" value="DPS_1"/>
    <property type="match status" value="1"/>
</dbReference>
<dbReference type="Pfam" id="PF00210">
    <property type="entry name" value="Ferritin"/>
    <property type="match status" value="1"/>
</dbReference>
<comment type="similarity">
    <text evidence="1 2">Belongs to the Dps family.</text>
</comment>
<evidence type="ECO:0000256" key="2">
    <source>
        <dbReference type="RuleBase" id="RU003875"/>
    </source>
</evidence>
<dbReference type="EMBL" id="JBIAQY010000012">
    <property type="protein sequence ID" value="MFF3572133.1"/>
    <property type="molecule type" value="Genomic_DNA"/>
</dbReference>
<dbReference type="InterPro" id="IPR009078">
    <property type="entry name" value="Ferritin-like_SF"/>
</dbReference>
<evidence type="ECO:0000259" key="4">
    <source>
        <dbReference type="Pfam" id="PF00210"/>
    </source>
</evidence>
<dbReference type="InterPro" id="IPR012347">
    <property type="entry name" value="Ferritin-like"/>
</dbReference>
<dbReference type="InterPro" id="IPR008331">
    <property type="entry name" value="Ferritin_DPS_dom"/>
</dbReference>
<protein>
    <submittedName>
        <fullName evidence="5">Dps family protein</fullName>
    </submittedName>
</protein>
<comment type="caution">
    <text evidence="5">The sequence shown here is derived from an EMBL/GenBank/DDBJ whole genome shotgun (WGS) entry which is preliminary data.</text>
</comment>
<dbReference type="CDD" id="cd01043">
    <property type="entry name" value="DPS"/>
    <property type="match status" value="1"/>
</dbReference>
<dbReference type="PANTHER" id="PTHR42932">
    <property type="entry name" value="GENERAL STRESS PROTEIN 20U"/>
    <property type="match status" value="1"/>
</dbReference>
<feature type="region of interest" description="Disordered" evidence="3">
    <location>
        <begin position="81"/>
        <end position="100"/>
    </location>
</feature>
<gene>
    <name evidence="5" type="ORF">ACFYXQ_30570</name>
</gene>
<dbReference type="Gene3D" id="1.20.1260.10">
    <property type="match status" value="1"/>
</dbReference>
<keyword evidence="6" id="KW-1185">Reference proteome</keyword>
<dbReference type="Proteomes" id="UP001601992">
    <property type="component" value="Unassembled WGS sequence"/>
</dbReference>
<dbReference type="PANTHER" id="PTHR42932:SF2">
    <property type="entry name" value="DNA PROTECTION DURING STARVATION PROTEIN 1"/>
    <property type="match status" value="1"/>
</dbReference>
<name>A0ABW6S790_9NOCA</name>
<accession>A0ABW6S790</accession>
<reference evidence="5 6" key="1">
    <citation type="submission" date="2024-10" db="EMBL/GenBank/DDBJ databases">
        <title>The Natural Products Discovery Center: Release of the First 8490 Sequenced Strains for Exploring Actinobacteria Biosynthetic Diversity.</title>
        <authorList>
            <person name="Kalkreuter E."/>
            <person name="Kautsar S.A."/>
            <person name="Yang D."/>
            <person name="Bader C.D."/>
            <person name="Teijaro C.N."/>
            <person name="Fluegel L."/>
            <person name="Davis C.M."/>
            <person name="Simpson J.R."/>
            <person name="Lauterbach L."/>
            <person name="Steele A.D."/>
            <person name="Gui C."/>
            <person name="Meng S."/>
            <person name="Li G."/>
            <person name="Viehrig K."/>
            <person name="Ye F."/>
            <person name="Su P."/>
            <person name="Kiefer A.F."/>
            <person name="Nichols A."/>
            <person name="Cepeda A.J."/>
            <person name="Yan W."/>
            <person name="Fan B."/>
            <person name="Jiang Y."/>
            <person name="Adhikari A."/>
            <person name="Zheng C.-J."/>
            <person name="Schuster L."/>
            <person name="Cowan T.M."/>
            <person name="Smanski M.J."/>
            <person name="Chevrette M.G."/>
            <person name="De Carvalho L.P.S."/>
            <person name="Shen B."/>
        </authorList>
    </citation>
    <scope>NUCLEOTIDE SEQUENCE [LARGE SCALE GENOMIC DNA]</scope>
    <source>
        <strain evidence="5 6">NPDC002593</strain>
    </source>
</reference>
<sequence>MTTMHTATGFRASVRLSAHLQRILIDLITLQLNAKQTHWNLVGRNFRDLHLQLDEIVDLARESADTVAERMRAVHAIPDGRPTTVAADTDLPQLPPGEQNTSTIVDLMTDQLYRTAGALRTVHDEVDAEDPTTADLLHQIIGGIEKQAWMLGSESRSV</sequence>
<proteinExistence type="inferred from homology"/>
<organism evidence="5 6">
    <name type="scientific">Nocardia jiangxiensis</name>
    <dbReference type="NCBI Taxonomy" id="282685"/>
    <lineage>
        <taxon>Bacteria</taxon>
        <taxon>Bacillati</taxon>
        <taxon>Actinomycetota</taxon>
        <taxon>Actinomycetes</taxon>
        <taxon>Mycobacteriales</taxon>
        <taxon>Nocardiaceae</taxon>
        <taxon>Nocardia</taxon>
    </lineage>
</organism>
<evidence type="ECO:0000313" key="6">
    <source>
        <dbReference type="Proteomes" id="UP001601992"/>
    </source>
</evidence>
<dbReference type="PRINTS" id="PR01346">
    <property type="entry name" value="HELNAPAPROT"/>
</dbReference>
<evidence type="ECO:0000313" key="5">
    <source>
        <dbReference type="EMBL" id="MFF3572133.1"/>
    </source>
</evidence>
<dbReference type="InterPro" id="IPR023188">
    <property type="entry name" value="DPS_DNA-bd_CS"/>
</dbReference>
<evidence type="ECO:0000256" key="3">
    <source>
        <dbReference type="SAM" id="MobiDB-lite"/>
    </source>
</evidence>
<dbReference type="SUPFAM" id="SSF47240">
    <property type="entry name" value="Ferritin-like"/>
    <property type="match status" value="1"/>
</dbReference>
<dbReference type="InterPro" id="IPR002177">
    <property type="entry name" value="DPS_DNA-bd"/>
</dbReference>
<evidence type="ECO:0000256" key="1">
    <source>
        <dbReference type="ARBA" id="ARBA00009497"/>
    </source>
</evidence>
<dbReference type="RefSeq" id="WP_387405799.1">
    <property type="nucleotide sequence ID" value="NZ_JBIAQY010000012.1"/>
</dbReference>
<dbReference type="PIRSF" id="PIRSF005900">
    <property type="entry name" value="Dps"/>
    <property type="match status" value="1"/>
</dbReference>